<evidence type="ECO:0000313" key="2">
    <source>
        <dbReference type="EMBL" id="KAH3790541.1"/>
    </source>
</evidence>
<evidence type="ECO:0000256" key="1">
    <source>
        <dbReference type="SAM" id="MobiDB-lite"/>
    </source>
</evidence>
<keyword evidence="3" id="KW-1185">Reference proteome</keyword>
<reference evidence="2" key="2">
    <citation type="submission" date="2020-11" db="EMBL/GenBank/DDBJ databases">
        <authorList>
            <person name="McCartney M.A."/>
            <person name="Auch B."/>
            <person name="Kono T."/>
            <person name="Mallez S."/>
            <person name="Becker A."/>
            <person name="Gohl D.M."/>
            <person name="Silverstein K.A.T."/>
            <person name="Koren S."/>
            <person name="Bechman K.B."/>
            <person name="Herman A."/>
            <person name="Abrahante J.E."/>
            <person name="Garbe J."/>
        </authorList>
    </citation>
    <scope>NUCLEOTIDE SEQUENCE</scope>
    <source>
        <strain evidence="2">Duluth1</strain>
        <tissue evidence="2">Whole animal</tissue>
    </source>
</reference>
<evidence type="ECO:0000313" key="3">
    <source>
        <dbReference type="Proteomes" id="UP000828390"/>
    </source>
</evidence>
<dbReference type="Proteomes" id="UP000828390">
    <property type="component" value="Unassembled WGS sequence"/>
</dbReference>
<feature type="compositionally biased region" description="Polar residues" evidence="1">
    <location>
        <begin position="84"/>
        <end position="97"/>
    </location>
</feature>
<reference evidence="2" key="1">
    <citation type="journal article" date="2019" name="bioRxiv">
        <title>The Genome of the Zebra Mussel, Dreissena polymorpha: A Resource for Invasive Species Research.</title>
        <authorList>
            <person name="McCartney M.A."/>
            <person name="Auch B."/>
            <person name="Kono T."/>
            <person name="Mallez S."/>
            <person name="Zhang Y."/>
            <person name="Obille A."/>
            <person name="Becker A."/>
            <person name="Abrahante J.E."/>
            <person name="Garbe J."/>
            <person name="Badalamenti J.P."/>
            <person name="Herman A."/>
            <person name="Mangelson H."/>
            <person name="Liachko I."/>
            <person name="Sullivan S."/>
            <person name="Sone E.D."/>
            <person name="Koren S."/>
            <person name="Silverstein K.A.T."/>
            <person name="Beckman K.B."/>
            <person name="Gohl D.M."/>
        </authorList>
    </citation>
    <scope>NUCLEOTIDE SEQUENCE</scope>
    <source>
        <strain evidence="2">Duluth1</strain>
        <tissue evidence="2">Whole animal</tissue>
    </source>
</reference>
<gene>
    <name evidence="2" type="ORF">DPMN_168743</name>
</gene>
<proteinExistence type="predicted"/>
<feature type="region of interest" description="Disordered" evidence="1">
    <location>
        <begin position="82"/>
        <end position="102"/>
    </location>
</feature>
<sequence length="116" mass="13236">MDTTNRSAIDYIKSYGLDGSTKSILDECSLPAHVTYKSLSNHLARTYQKYQHLNKSRNRVKGKYNFERFMNASFSLPKHKDVKSINTNNMPTSSELFHSNDDPNLKAQAYQAAAEE</sequence>
<protein>
    <submittedName>
        <fullName evidence="2">Uncharacterized protein</fullName>
    </submittedName>
</protein>
<accession>A0A9D4F5Q1</accession>
<comment type="caution">
    <text evidence="2">The sequence shown here is derived from an EMBL/GenBank/DDBJ whole genome shotgun (WGS) entry which is preliminary data.</text>
</comment>
<name>A0A9D4F5Q1_DREPO</name>
<dbReference type="AlphaFoldDB" id="A0A9D4F5Q1"/>
<dbReference type="EMBL" id="JAIWYP010000008">
    <property type="protein sequence ID" value="KAH3790541.1"/>
    <property type="molecule type" value="Genomic_DNA"/>
</dbReference>
<organism evidence="2 3">
    <name type="scientific">Dreissena polymorpha</name>
    <name type="common">Zebra mussel</name>
    <name type="synonym">Mytilus polymorpha</name>
    <dbReference type="NCBI Taxonomy" id="45954"/>
    <lineage>
        <taxon>Eukaryota</taxon>
        <taxon>Metazoa</taxon>
        <taxon>Spiralia</taxon>
        <taxon>Lophotrochozoa</taxon>
        <taxon>Mollusca</taxon>
        <taxon>Bivalvia</taxon>
        <taxon>Autobranchia</taxon>
        <taxon>Heteroconchia</taxon>
        <taxon>Euheterodonta</taxon>
        <taxon>Imparidentia</taxon>
        <taxon>Neoheterodontei</taxon>
        <taxon>Myida</taxon>
        <taxon>Dreissenoidea</taxon>
        <taxon>Dreissenidae</taxon>
        <taxon>Dreissena</taxon>
    </lineage>
</organism>